<evidence type="ECO:0000313" key="1">
    <source>
        <dbReference type="EMBL" id="ODM22962.1"/>
    </source>
</evidence>
<dbReference type="EMBL" id="JXNT01000001">
    <property type="protein sequence ID" value="ODM22962.1"/>
    <property type="molecule type" value="Genomic_DNA"/>
</dbReference>
<dbReference type="SUPFAM" id="SSF48403">
    <property type="entry name" value="Ankyrin repeat"/>
    <property type="match status" value="1"/>
</dbReference>
<dbReference type="AlphaFoldDB" id="A0A1E3BPS5"/>
<gene>
    <name evidence="1" type="ORF">SI65_00551</name>
</gene>
<sequence length="231" mass="26203">MLREKGQRFEFVKGPSLLEAAADGGMHMLKYIKDLLLEDEITKYALARAASRGDTAVVQYFLDQGCDPNTKYNDMSYLDIAVTASYSEAAIATLDLLLRYDADINQLTGHYAEYYEFEFPDGKGNRLSDGERVSRIVRFLIERGADPHPDSSPWARKVLTTAARREFMPVLRCMLDAIAAREGSSFDDLVRTIDFIKDVKSPKPCVCYVVAEDPLVMLDRHYWRAKYPVPP</sequence>
<dbReference type="Gene3D" id="1.25.40.20">
    <property type="entry name" value="Ankyrin repeat-containing domain"/>
    <property type="match status" value="1"/>
</dbReference>
<name>A0A1E3BPS5_ASPCR</name>
<dbReference type="VEuPathDB" id="FungiDB:SI65_00551"/>
<dbReference type="InterPro" id="IPR002110">
    <property type="entry name" value="Ankyrin_rpt"/>
</dbReference>
<evidence type="ECO:0000313" key="2">
    <source>
        <dbReference type="Proteomes" id="UP000094569"/>
    </source>
</evidence>
<comment type="caution">
    <text evidence="1">The sequence shown here is derived from an EMBL/GenBank/DDBJ whole genome shotgun (WGS) entry which is preliminary data.</text>
</comment>
<protein>
    <submittedName>
        <fullName evidence="1">Uncharacterized protein</fullName>
    </submittedName>
</protein>
<dbReference type="InterPro" id="IPR036770">
    <property type="entry name" value="Ankyrin_rpt-contain_sf"/>
</dbReference>
<keyword evidence="2" id="KW-1185">Reference proteome</keyword>
<dbReference type="Pfam" id="PF12796">
    <property type="entry name" value="Ank_2"/>
    <property type="match status" value="1"/>
</dbReference>
<reference evidence="1 2" key="1">
    <citation type="journal article" date="2016" name="BMC Genomics">
        <title>Comparative genomic and transcriptomic analyses of the Fuzhuan brick tea-fermentation fungus Aspergillus cristatus.</title>
        <authorList>
            <person name="Ge Y."/>
            <person name="Wang Y."/>
            <person name="Liu Y."/>
            <person name="Tan Y."/>
            <person name="Ren X."/>
            <person name="Zhang X."/>
            <person name="Hyde K.D."/>
            <person name="Liu Y."/>
            <person name="Liu Z."/>
        </authorList>
    </citation>
    <scope>NUCLEOTIDE SEQUENCE [LARGE SCALE GENOMIC DNA]</scope>
    <source>
        <strain evidence="1 2">GZAAS20.1005</strain>
    </source>
</reference>
<dbReference type="Proteomes" id="UP000094569">
    <property type="component" value="Unassembled WGS sequence"/>
</dbReference>
<proteinExistence type="predicted"/>
<accession>A0A1E3BPS5</accession>
<organism evidence="1 2">
    <name type="scientific">Aspergillus cristatus</name>
    <name type="common">Chinese Fuzhuan brick tea-fermentation fungus</name>
    <name type="synonym">Eurotium cristatum</name>
    <dbReference type="NCBI Taxonomy" id="573508"/>
    <lineage>
        <taxon>Eukaryota</taxon>
        <taxon>Fungi</taxon>
        <taxon>Dikarya</taxon>
        <taxon>Ascomycota</taxon>
        <taxon>Pezizomycotina</taxon>
        <taxon>Eurotiomycetes</taxon>
        <taxon>Eurotiomycetidae</taxon>
        <taxon>Eurotiales</taxon>
        <taxon>Aspergillaceae</taxon>
        <taxon>Aspergillus</taxon>
        <taxon>Aspergillus subgen. Aspergillus</taxon>
    </lineage>
</organism>